<reference evidence="1 2" key="1">
    <citation type="submission" date="2021-08" db="EMBL/GenBank/DDBJ databases">
        <title>Draft Genome Sequence of Phanerochaete sordida strain YK-624.</title>
        <authorList>
            <person name="Mori T."/>
            <person name="Dohra H."/>
            <person name="Suzuki T."/>
            <person name="Kawagishi H."/>
            <person name="Hirai H."/>
        </authorList>
    </citation>
    <scope>NUCLEOTIDE SEQUENCE [LARGE SCALE GENOMIC DNA]</scope>
    <source>
        <strain evidence="1 2">YK-624</strain>
    </source>
</reference>
<proteinExistence type="predicted"/>
<evidence type="ECO:0000313" key="1">
    <source>
        <dbReference type="EMBL" id="GJF00810.1"/>
    </source>
</evidence>
<comment type="caution">
    <text evidence="1">The sequence shown here is derived from an EMBL/GenBank/DDBJ whole genome shotgun (WGS) entry which is preliminary data.</text>
</comment>
<organism evidence="1 2">
    <name type="scientific">Phanerochaete sordida</name>
    <dbReference type="NCBI Taxonomy" id="48140"/>
    <lineage>
        <taxon>Eukaryota</taxon>
        <taxon>Fungi</taxon>
        <taxon>Dikarya</taxon>
        <taxon>Basidiomycota</taxon>
        <taxon>Agaricomycotina</taxon>
        <taxon>Agaricomycetes</taxon>
        <taxon>Polyporales</taxon>
        <taxon>Phanerochaetaceae</taxon>
        <taxon>Phanerochaete</taxon>
    </lineage>
</organism>
<protein>
    <submittedName>
        <fullName evidence="1">Uncharacterized protein</fullName>
    </submittedName>
</protein>
<dbReference type="EMBL" id="BPQB01000207">
    <property type="protein sequence ID" value="GJF00810.1"/>
    <property type="molecule type" value="Genomic_DNA"/>
</dbReference>
<name>A0A9P3LP44_9APHY</name>
<accession>A0A9P3LP44</accession>
<sequence>MLTLLVGSRNNLTLSTRASKRRTSAGSIACSTTSSAAIRLRLTRRQRHYIQVLGLRVRRRHTPAFKVILVERRHQRFFRSPLWCPSSCGLWGSEELTRYCSVPGATPSQIVGTTSGKALPWCSIFWTQPSYPRPSTLPVAPQALPSSHPTQQDLNVSTRVSGLLASAHNTRLDILSATDRSTDVALAQISRDRRIEEEDRLKLCSPRSLWSQATRGFFVGRRRTSL</sequence>
<evidence type="ECO:0000313" key="2">
    <source>
        <dbReference type="Proteomes" id="UP000703269"/>
    </source>
</evidence>
<dbReference type="Proteomes" id="UP000703269">
    <property type="component" value="Unassembled WGS sequence"/>
</dbReference>
<dbReference type="AlphaFoldDB" id="A0A9P3LP44"/>
<gene>
    <name evidence="1" type="ORF">PsYK624_171110</name>
</gene>
<keyword evidence="2" id="KW-1185">Reference proteome</keyword>